<feature type="domain" description="Major facilitator superfamily (MFS) profile" evidence="7">
    <location>
        <begin position="1"/>
        <end position="184"/>
    </location>
</feature>
<dbReference type="InterPro" id="IPR036259">
    <property type="entry name" value="MFS_trans_sf"/>
</dbReference>
<evidence type="ECO:0000256" key="4">
    <source>
        <dbReference type="ARBA" id="ARBA00022989"/>
    </source>
</evidence>
<feature type="transmembrane region" description="Helical" evidence="6">
    <location>
        <begin position="124"/>
        <end position="141"/>
    </location>
</feature>
<feature type="transmembrane region" description="Helical" evidence="6">
    <location>
        <begin position="55"/>
        <end position="75"/>
    </location>
</feature>
<evidence type="ECO:0000313" key="8">
    <source>
        <dbReference type="EMBL" id="TMI77435.1"/>
    </source>
</evidence>
<feature type="transmembrane region" description="Helical" evidence="6">
    <location>
        <begin position="147"/>
        <end position="168"/>
    </location>
</feature>
<dbReference type="InterPro" id="IPR011701">
    <property type="entry name" value="MFS"/>
</dbReference>
<feature type="transmembrane region" description="Helical" evidence="6">
    <location>
        <begin position="81"/>
        <end position="103"/>
    </location>
</feature>
<evidence type="ECO:0000256" key="3">
    <source>
        <dbReference type="ARBA" id="ARBA00022692"/>
    </source>
</evidence>
<dbReference type="GO" id="GO:0005886">
    <property type="term" value="C:plasma membrane"/>
    <property type="evidence" value="ECO:0007669"/>
    <property type="project" value="UniProtKB-SubCell"/>
</dbReference>
<evidence type="ECO:0000313" key="9">
    <source>
        <dbReference type="Proteomes" id="UP000320048"/>
    </source>
</evidence>
<accession>A0A537J1N9</accession>
<dbReference type="PANTHER" id="PTHR23513:SF6">
    <property type="entry name" value="MAJOR FACILITATOR SUPERFAMILY ASSOCIATED DOMAIN-CONTAINING PROTEIN"/>
    <property type="match status" value="1"/>
</dbReference>
<dbReference type="InterPro" id="IPR020846">
    <property type="entry name" value="MFS_dom"/>
</dbReference>
<protein>
    <submittedName>
        <fullName evidence="8">MFS transporter</fullName>
    </submittedName>
</protein>
<evidence type="ECO:0000256" key="2">
    <source>
        <dbReference type="ARBA" id="ARBA00022475"/>
    </source>
</evidence>
<dbReference type="PROSITE" id="PS50850">
    <property type="entry name" value="MFS"/>
    <property type="match status" value="1"/>
</dbReference>
<gene>
    <name evidence="8" type="ORF">E6H04_14280</name>
</gene>
<dbReference type="AlphaFoldDB" id="A0A537J1N9"/>
<sequence length="184" mass="18632">MANANSSDLGPAHLQTPMVIQTAGLSAIAYGVINSALGIGKLLSAIVLSGAGRRWVSVSFTVLMFLVTALATALFGITRDYWVLIAAAFLFGVGNVSTNIANATLSMANTPSGIVGRVMASRQVFIAATTALGMLIFGRLADVAGAPFSLVSLGLVSGVGVVLVWLLAGKHSLYPTAVQAPGGG</sequence>
<organism evidence="8 9">
    <name type="scientific">Candidatus Segetimicrobium genomatis</name>
    <dbReference type="NCBI Taxonomy" id="2569760"/>
    <lineage>
        <taxon>Bacteria</taxon>
        <taxon>Bacillati</taxon>
        <taxon>Candidatus Sysuimicrobiota</taxon>
        <taxon>Candidatus Sysuimicrobiia</taxon>
        <taxon>Candidatus Sysuimicrobiales</taxon>
        <taxon>Candidatus Segetimicrobiaceae</taxon>
        <taxon>Candidatus Segetimicrobium</taxon>
    </lineage>
</organism>
<dbReference type="EMBL" id="VBAO01000471">
    <property type="protein sequence ID" value="TMI77435.1"/>
    <property type="molecule type" value="Genomic_DNA"/>
</dbReference>
<comment type="caution">
    <text evidence="8">The sequence shown here is derived from an EMBL/GenBank/DDBJ whole genome shotgun (WGS) entry which is preliminary data.</text>
</comment>
<dbReference type="Proteomes" id="UP000320048">
    <property type="component" value="Unassembled WGS sequence"/>
</dbReference>
<name>A0A537J1N9_9BACT</name>
<keyword evidence="2" id="KW-1003">Cell membrane</keyword>
<proteinExistence type="predicted"/>
<evidence type="ECO:0000256" key="5">
    <source>
        <dbReference type="ARBA" id="ARBA00023136"/>
    </source>
</evidence>
<comment type="subcellular location">
    <subcellularLocation>
        <location evidence="1">Cell membrane</location>
        <topology evidence="1">Multi-pass membrane protein</topology>
    </subcellularLocation>
</comment>
<keyword evidence="5 6" id="KW-0472">Membrane</keyword>
<evidence type="ECO:0000256" key="1">
    <source>
        <dbReference type="ARBA" id="ARBA00004651"/>
    </source>
</evidence>
<evidence type="ECO:0000256" key="6">
    <source>
        <dbReference type="SAM" id="Phobius"/>
    </source>
</evidence>
<keyword evidence="3 6" id="KW-0812">Transmembrane</keyword>
<dbReference type="PANTHER" id="PTHR23513">
    <property type="entry name" value="INTEGRAL MEMBRANE EFFLUX PROTEIN-RELATED"/>
    <property type="match status" value="1"/>
</dbReference>
<dbReference type="Gene3D" id="1.20.1250.20">
    <property type="entry name" value="MFS general substrate transporter like domains"/>
    <property type="match status" value="1"/>
</dbReference>
<feature type="transmembrane region" description="Helical" evidence="6">
    <location>
        <begin position="20"/>
        <end position="43"/>
    </location>
</feature>
<keyword evidence="4 6" id="KW-1133">Transmembrane helix</keyword>
<evidence type="ECO:0000259" key="7">
    <source>
        <dbReference type="PROSITE" id="PS50850"/>
    </source>
</evidence>
<dbReference type="GO" id="GO:0022857">
    <property type="term" value="F:transmembrane transporter activity"/>
    <property type="evidence" value="ECO:0007669"/>
    <property type="project" value="InterPro"/>
</dbReference>
<reference evidence="8 9" key="1">
    <citation type="journal article" date="2019" name="Nat. Microbiol.">
        <title>Mediterranean grassland soil C-N compound turnover is dependent on rainfall and depth, and is mediated by genomically divergent microorganisms.</title>
        <authorList>
            <person name="Diamond S."/>
            <person name="Andeer P.F."/>
            <person name="Li Z."/>
            <person name="Crits-Christoph A."/>
            <person name="Burstein D."/>
            <person name="Anantharaman K."/>
            <person name="Lane K.R."/>
            <person name="Thomas B.C."/>
            <person name="Pan C."/>
            <person name="Northen T.R."/>
            <person name="Banfield J.F."/>
        </authorList>
    </citation>
    <scope>NUCLEOTIDE SEQUENCE [LARGE SCALE GENOMIC DNA]</scope>
    <source>
        <strain evidence="8">NP_7</strain>
    </source>
</reference>
<dbReference type="Pfam" id="PF07690">
    <property type="entry name" value="MFS_1"/>
    <property type="match status" value="1"/>
</dbReference>
<dbReference type="SUPFAM" id="SSF103473">
    <property type="entry name" value="MFS general substrate transporter"/>
    <property type="match status" value="1"/>
</dbReference>
<feature type="non-terminal residue" evidence="8">
    <location>
        <position position="184"/>
    </location>
</feature>